<evidence type="ECO:0000256" key="2">
    <source>
        <dbReference type="SAM" id="Phobius"/>
    </source>
</evidence>
<evidence type="ECO:0000256" key="1">
    <source>
        <dbReference type="SAM" id="MobiDB-lite"/>
    </source>
</evidence>
<proteinExistence type="predicted"/>
<dbReference type="InterPro" id="IPR026870">
    <property type="entry name" value="Zinc_ribbon_dom"/>
</dbReference>
<keyword evidence="2" id="KW-0472">Membrane</keyword>
<protein>
    <recommendedName>
        <fullName evidence="3">Zinc-ribbon domain-containing protein</fullName>
    </recommendedName>
</protein>
<keyword evidence="5" id="KW-1185">Reference proteome</keyword>
<keyword evidence="2" id="KW-1133">Transmembrane helix</keyword>
<gene>
    <name evidence="4" type="ORF">R50_1592</name>
</gene>
<dbReference type="Proteomes" id="UP000503399">
    <property type="component" value="Chromosome"/>
</dbReference>
<organism evidence="4 5">
    <name type="scientific">Candidatus Hydrogenisulfobacillus filiaventi</name>
    <dbReference type="NCBI Taxonomy" id="2707344"/>
    <lineage>
        <taxon>Bacteria</taxon>
        <taxon>Bacillati</taxon>
        <taxon>Bacillota</taxon>
        <taxon>Clostridia</taxon>
        <taxon>Eubacteriales</taxon>
        <taxon>Clostridiales Family XVII. Incertae Sedis</taxon>
        <taxon>Candidatus Hydrogenisulfobacillus</taxon>
    </lineage>
</organism>
<feature type="transmembrane region" description="Helical" evidence="2">
    <location>
        <begin position="121"/>
        <end position="139"/>
    </location>
</feature>
<name>A0A6F8ZH99_9FIRM</name>
<dbReference type="KEGG" id="hfv:R50_1592"/>
<feature type="domain" description="Zinc-ribbon" evidence="3">
    <location>
        <begin position="3"/>
        <end position="24"/>
    </location>
</feature>
<feature type="compositionally biased region" description="Low complexity" evidence="1">
    <location>
        <begin position="38"/>
        <end position="57"/>
    </location>
</feature>
<accession>A0A6F8ZH99</accession>
<keyword evidence="2" id="KW-0812">Transmembrane</keyword>
<evidence type="ECO:0000313" key="5">
    <source>
        <dbReference type="Proteomes" id="UP000503399"/>
    </source>
</evidence>
<dbReference type="EMBL" id="LR778114">
    <property type="protein sequence ID" value="CAB1129093.1"/>
    <property type="molecule type" value="Genomic_DNA"/>
</dbReference>
<evidence type="ECO:0000313" key="4">
    <source>
        <dbReference type="EMBL" id="CAB1129093.1"/>
    </source>
</evidence>
<feature type="region of interest" description="Disordered" evidence="1">
    <location>
        <begin position="35"/>
        <end position="91"/>
    </location>
</feature>
<reference evidence="4 5" key="1">
    <citation type="submission" date="2020-02" db="EMBL/GenBank/DDBJ databases">
        <authorList>
            <person name="Hogendoorn C."/>
        </authorList>
    </citation>
    <scope>NUCLEOTIDE SEQUENCE [LARGE SCALE GENOMIC DNA]</scope>
    <source>
        <strain evidence="4">R501</strain>
    </source>
</reference>
<sequence length="167" mass="17037">MQCGFCHREVPDDSRFCPFCGHALGLRTLEPPPPPVAAPAAAAVAPPAADASAAPRPSGGPGRGDAGPAGTPAPPGAGGDADPADAGAEEDPAGWLAGRAAGRLPRREWETWRAALTLDRVLFAGALVFAVAGFLWGIARPVTGLEWIAFGLVLMEAARFVRPGGRE</sequence>
<dbReference type="Pfam" id="PF13240">
    <property type="entry name" value="Zn_Ribbon_1"/>
    <property type="match status" value="1"/>
</dbReference>
<dbReference type="AlphaFoldDB" id="A0A6F8ZH99"/>
<evidence type="ECO:0000259" key="3">
    <source>
        <dbReference type="Pfam" id="PF13240"/>
    </source>
</evidence>